<evidence type="ECO:0000259" key="4">
    <source>
        <dbReference type="Pfam" id="PF00772"/>
    </source>
</evidence>
<dbReference type="EMBL" id="JPGK01000004">
    <property type="protein sequence ID" value="KGA93958.1"/>
    <property type="molecule type" value="Genomic_DNA"/>
</dbReference>
<keyword evidence="3" id="KW-0238">DNA-binding</keyword>
<dbReference type="Pfam" id="PF13481">
    <property type="entry name" value="AAA_25"/>
    <property type="match status" value="1"/>
</dbReference>
<dbReference type="Gene3D" id="1.10.860.10">
    <property type="entry name" value="DNAb Helicase, Chain A"/>
    <property type="match status" value="1"/>
</dbReference>
<dbReference type="InterPro" id="IPR036185">
    <property type="entry name" value="DNA_heli_DnaB-like_N_sf"/>
</dbReference>
<dbReference type="Gene3D" id="3.40.50.300">
    <property type="entry name" value="P-loop containing nucleotide triphosphate hydrolases"/>
    <property type="match status" value="1"/>
</dbReference>
<dbReference type="InterPro" id="IPR016136">
    <property type="entry name" value="DNA_helicase_N/primase_C"/>
</dbReference>
<comment type="caution">
    <text evidence="5">The sequence shown here is derived from an EMBL/GenBank/DDBJ whole genome shotgun (WGS) entry which is preliminary data.</text>
</comment>
<dbReference type="SUPFAM" id="SSF48024">
    <property type="entry name" value="N-terminal domain of DnaB helicase"/>
    <property type="match status" value="1"/>
</dbReference>
<gene>
    <name evidence="5" type="ORF">LptCag_0584</name>
</gene>
<evidence type="ECO:0000256" key="3">
    <source>
        <dbReference type="ARBA" id="ARBA00023125"/>
    </source>
</evidence>
<dbReference type="GO" id="GO:0005524">
    <property type="term" value="F:ATP binding"/>
    <property type="evidence" value="ECO:0007669"/>
    <property type="project" value="InterPro"/>
</dbReference>
<organism evidence="5 6">
    <name type="scientific">Leptospirillum ferriphilum</name>
    <dbReference type="NCBI Taxonomy" id="178606"/>
    <lineage>
        <taxon>Bacteria</taxon>
        <taxon>Pseudomonadati</taxon>
        <taxon>Nitrospirota</taxon>
        <taxon>Nitrospiria</taxon>
        <taxon>Nitrospirales</taxon>
        <taxon>Nitrospiraceae</taxon>
        <taxon>Leptospirillum</taxon>
    </lineage>
</organism>
<proteinExistence type="predicted"/>
<protein>
    <recommendedName>
        <fullName evidence="4">DNA helicase DnaB-like N-terminal domain-containing protein</fullName>
    </recommendedName>
</protein>
<sequence>MSTPAKIHRPVEALRDLPIDIDNGKNLIWCLLRKPDLLRDESLSFSVEDFHFGPHKRIVQAMVDLDAEGVVPDPGMIANRMTDQSDREYLLDLTETMWASPSNARYYSEKLHEVSARRQAFFDADKLQKAALSGVPGDIARVRAEIGKREDPDEGKFAIIRPSVTFSKILPPPVYVLPSLRPRTVGLMIAQEGGGKSFLALEIGFAKATDHDITGIGVTGPGRVVYFSKEDPPEIIEERIQSIRPFIKSAEAMARADNLEIVSLYGKPATLVSEKTKVNEKLIRQIIKAGAGKDLLIFDTLRKLHDLEENSSGEMKILLEIFDRIALETGAAVLLIHHTNKSANLNGQQGDQSSARGSNVLVGNTRWSLHLETVKSESGEKRVKVTIPRASYGPEGGEWWLERIDGGVLVAAGPIIAGTSLPTIKEGGGKAKKSSQIRTLALVTTAGGENHYEQD</sequence>
<dbReference type="Pfam" id="PF00772">
    <property type="entry name" value="DnaB"/>
    <property type="match status" value="1"/>
</dbReference>
<dbReference type="GO" id="GO:0003678">
    <property type="term" value="F:DNA helicase activity"/>
    <property type="evidence" value="ECO:0007669"/>
    <property type="project" value="InterPro"/>
</dbReference>
<evidence type="ECO:0000256" key="2">
    <source>
        <dbReference type="ARBA" id="ARBA00022705"/>
    </source>
</evidence>
<reference evidence="5 6" key="1">
    <citation type="submission" date="2014-06" db="EMBL/GenBank/DDBJ databases">
        <title>Draft genome sequence of iron oxidizing acidophile Leptospirillum ferriphilum DSM14647.</title>
        <authorList>
            <person name="Cardenas J.P."/>
            <person name="Lazcano M."/>
            <person name="Ossandon F.J."/>
            <person name="Corbett M."/>
            <person name="Holmes D.S."/>
            <person name="Watkin E."/>
        </authorList>
    </citation>
    <scope>NUCLEOTIDE SEQUENCE [LARGE SCALE GENOMIC DNA]</scope>
    <source>
        <strain evidence="5 6">DSM 14647</strain>
    </source>
</reference>
<evidence type="ECO:0000313" key="6">
    <source>
        <dbReference type="Proteomes" id="UP000029452"/>
    </source>
</evidence>
<dbReference type="GO" id="GO:0003677">
    <property type="term" value="F:DNA binding"/>
    <property type="evidence" value="ECO:0007669"/>
    <property type="project" value="UniProtKB-KW"/>
</dbReference>
<dbReference type="GO" id="GO:1990077">
    <property type="term" value="C:primosome complex"/>
    <property type="evidence" value="ECO:0007669"/>
    <property type="project" value="UniProtKB-KW"/>
</dbReference>
<feature type="domain" description="DNA helicase DnaB-like N-terminal" evidence="4">
    <location>
        <begin position="18"/>
        <end position="113"/>
    </location>
</feature>
<dbReference type="PATRIC" id="fig|178606.4.peg.1115"/>
<dbReference type="GO" id="GO:0006269">
    <property type="term" value="P:DNA replication, synthesis of primer"/>
    <property type="evidence" value="ECO:0007669"/>
    <property type="project" value="UniProtKB-KW"/>
</dbReference>
<dbReference type="Proteomes" id="UP000029452">
    <property type="component" value="Unassembled WGS sequence"/>
</dbReference>
<dbReference type="RefSeq" id="WP_023525940.1">
    <property type="nucleotide sequence ID" value="NZ_JPGK01000004.1"/>
</dbReference>
<dbReference type="InterPro" id="IPR027417">
    <property type="entry name" value="P-loop_NTPase"/>
</dbReference>
<keyword evidence="1" id="KW-0639">Primosome</keyword>
<keyword evidence="2" id="KW-0235">DNA replication</keyword>
<name>A0A094W8V6_9BACT</name>
<accession>A0A094W8V6</accession>
<evidence type="ECO:0000256" key="1">
    <source>
        <dbReference type="ARBA" id="ARBA00022515"/>
    </source>
</evidence>
<dbReference type="CDD" id="cd01125">
    <property type="entry name" value="RepA_RSF1010_like"/>
    <property type="match status" value="1"/>
</dbReference>
<evidence type="ECO:0000313" key="5">
    <source>
        <dbReference type="EMBL" id="KGA93958.1"/>
    </source>
</evidence>
<dbReference type="AlphaFoldDB" id="A0A094W8V6"/>
<dbReference type="OrthoDB" id="8477405at2"/>
<dbReference type="SUPFAM" id="SSF52540">
    <property type="entry name" value="P-loop containing nucleoside triphosphate hydrolases"/>
    <property type="match status" value="1"/>
</dbReference>
<dbReference type="InterPro" id="IPR007693">
    <property type="entry name" value="DNA_helicase_DnaB-like_N"/>
</dbReference>
<dbReference type="InterPro" id="IPR038724">
    <property type="entry name" value="RepA"/>
</dbReference>